<feature type="transmembrane region" description="Helical" evidence="7">
    <location>
        <begin position="609"/>
        <end position="627"/>
    </location>
</feature>
<protein>
    <submittedName>
        <fullName evidence="8">POT family protein</fullName>
    </submittedName>
</protein>
<feature type="transmembrane region" description="Helical" evidence="7">
    <location>
        <begin position="539"/>
        <end position="557"/>
    </location>
</feature>
<dbReference type="EMBL" id="JAHMHQ010000030">
    <property type="protein sequence ID" value="KAK1623234.1"/>
    <property type="molecule type" value="Genomic_DNA"/>
</dbReference>
<dbReference type="Pfam" id="PF00854">
    <property type="entry name" value="PTR2"/>
    <property type="match status" value="2"/>
</dbReference>
<evidence type="ECO:0000256" key="4">
    <source>
        <dbReference type="ARBA" id="ARBA00022692"/>
    </source>
</evidence>
<feature type="transmembrane region" description="Helical" evidence="7">
    <location>
        <begin position="243"/>
        <end position="264"/>
    </location>
</feature>
<evidence type="ECO:0000313" key="8">
    <source>
        <dbReference type="EMBL" id="KAK1623234.1"/>
    </source>
</evidence>
<dbReference type="InterPro" id="IPR000109">
    <property type="entry name" value="POT_fam"/>
</dbReference>
<accession>A0AAJ0E8U4</accession>
<reference evidence="8" key="1">
    <citation type="submission" date="2021-06" db="EMBL/GenBank/DDBJ databases">
        <title>Comparative genomics, transcriptomics and evolutionary studies reveal genomic signatures of adaptation to plant cell wall in hemibiotrophic fungi.</title>
        <authorList>
            <consortium name="DOE Joint Genome Institute"/>
            <person name="Baroncelli R."/>
            <person name="Diaz J.F."/>
            <person name="Benocci T."/>
            <person name="Peng M."/>
            <person name="Battaglia E."/>
            <person name="Haridas S."/>
            <person name="Andreopoulos W."/>
            <person name="Labutti K."/>
            <person name="Pangilinan J."/>
            <person name="Floch G.L."/>
            <person name="Makela M.R."/>
            <person name="Henrissat B."/>
            <person name="Grigoriev I.V."/>
            <person name="Crouch J.A."/>
            <person name="De Vries R.P."/>
            <person name="Sukno S.A."/>
            <person name="Thon M.R."/>
        </authorList>
    </citation>
    <scope>NUCLEOTIDE SEQUENCE</scope>
    <source>
        <strain evidence="8">CBS 102054</strain>
    </source>
</reference>
<dbReference type="RefSeq" id="XP_060439229.1">
    <property type="nucleotide sequence ID" value="XM_060591444.1"/>
</dbReference>
<name>A0AAJ0E8U4_9PEZI</name>
<feature type="transmembrane region" description="Helical" evidence="7">
    <location>
        <begin position="354"/>
        <end position="373"/>
    </location>
</feature>
<dbReference type="InterPro" id="IPR036259">
    <property type="entry name" value="MFS_trans_sf"/>
</dbReference>
<dbReference type="Gene3D" id="1.20.1250.20">
    <property type="entry name" value="MFS general substrate transporter like domains"/>
    <property type="match status" value="1"/>
</dbReference>
<dbReference type="GO" id="GO:0005886">
    <property type="term" value="C:plasma membrane"/>
    <property type="evidence" value="ECO:0007669"/>
    <property type="project" value="UniProtKB-ARBA"/>
</dbReference>
<feature type="transmembrane region" description="Helical" evidence="7">
    <location>
        <begin position="424"/>
        <end position="441"/>
    </location>
</feature>
<evidence type="ECO:0000313" key="9">
    <source>
        <dbReference type="Proteomes" id="UP001243989"/>
    </source>
</evidence>
<evidence type="ECO:0000256" key="3">
    <source>
        <dbReference type="ARBA" id="ARBA00022448"/>
    </source>
</evidence>
<evidence type="ECO:0000256" key="2">
    <source>
        <dbReference type="ARBA" id="ARBA00005982"/>
    </source>
</evidence>
<dbReference type="GO" id="GO:0071916">
    <property type="term" value="F:dipeptide transmembrane transporter activity"/>
    <property type="evidence" value="ECO:0007669"/>
    <property type="project" value="UniProtKB-ARBA"/>
</dbReference>
<evidence type="ECO:0000256" key="6">
    <source>
        <dbReference type="ARBA" id="ARBA00023136"/>
    </source>
</evidence>
<keyword evidence="9" id="KW-1185">Reference proteome</keyword>
<feature type="transmembrane region" description="Helical" evidence="7">
    <location>
        <begin position="461"/>
        <end position="481"/>
    </location>
</feature>
<comment type="subcellular location">
    <subcellularLocation>
        <location evidence="1">Membrane</location>
        <topology evidence="1">Multi-pass membrane protein</topology>
    </subcellularLocation>
</comment>
<keyword evidence="6 7" id="KW-0472">Membrane</keyword>
<proteinExistence type="inferred from homology"/>
<feature type="transmembrane region" description="Helical" evidence="7">
    <location>
        <begin position="270"/>
        <end position="288"/>
    </location>
</feature>
<gene>
    <name evidence="8" type="ORF">BDP81DRAFT_439847</name>
</gene>
<dbReference type="PANTHER" id="PTHR11654">
    <property type="entry name" value="OLIGOPEPTIDE TRANSPORTER-RELATED"/>
    <property type="match status" value="1"/>
</dbReference>
<dbReference type="FunFam" id="1.20.1250.20:FF:000085">
    <property type="entry name" value="MFS peptide transporter Ptr2"/>
    <property type="match status" value="1"/>
</dbReference>
<evidence type="ECO:0000256" key="7">
    <source>
        <dbReference type="SAM" id="Phobius"/>
    </source>
</evidence>
<keyword evidence="3" id="KW-0813">Transport</keyword>
<organism evidence="8 9">
    <name type="scientific">Colletotrichum phormii</name>
    <dbReference type="NCBI Taxonomy" id="359342"/>
    <lineage>
        <taxon>Eukaryota</taxon>
        <taxon>Fungi</taxon>
        <taxon>Dikarya</taxon>
        <taxon>Ascomycota</taxon>
        <taxon>Pezizomycotina</taxon>
        <taxon>Sordariomycetes</taxon>
        <taxon>Hypocreomycetidae</taxon>
        <taxon>Glomerellales</taxon>
        <taxon>Glomerellaceae</taxon>
        <taxon>Colletotrichum</taxon>
        <taxon>Colletotrichum acutatum species complex</taxon>
    </lineage>
</organism>
<dbReference type="Proteomes" id="UP001243989">
    <property type="component" value="Unassembled WGS sequence"/>
</dbReference>
<keyword evidence="5 7" id="KW-1133">Transmembrane helix</keyword>
<dbReference type="GeneID" id="85476306"/>
<sequence length="669" mass="73374">MRRSLPRSPPLPFSFAISSPSYTANSSGPSLTHLSICCQRLVNSCLSLSHSRSLLYQISGSSPRSSARNFPPTQAMSNAGGLQDDVLAKAHVPQATVQGTSKETRGSFDVTAAAAPPLEDNYYDSKSDDDYEDKPTEEELSTLRRVSGPIHWGIYTIAFAELCERFSYYGSSVLYTNFVMRPLPPGSTTGATYGADIPAGALGMGQRASQGVSLVNQFWAYLVPLFGGWLADSKLGRYKVIHIAIAVSTVAHIILTVAAAPSVISKGKVAFAPFFLGLFILCCGTGLFKANISPLLAEQNKDTRMRVETRKGERVIVDPAVTNTRIFLWFYFAINCGAVSGQISMVFVEKYHSFWLAFLLPTILFLICPVKFVHMSKFAAKRSGGITKLNWENAKPSNVPVAERPNWLTYDDAWVDEVRRGLKACKVFLFLPIFFLAYNQMTNNLTSQAGSMVLGGAPNDVIQNLNPLSIIIMIPILDHVVYPGFRKMGFNFTPIKRMTTGFFFAAAAMVAATVMQHYVYQMSPCGDLATICEEGPAPINVWAQCLPYVFVGLAEIFTNVTSYEYAFSKAPENMKSLVMSVNLAMSAVSAAIGQAWTPLSEDPLLVWNYASVAIIAFLGGVAFWFCFKHLDREEDELNQLKKTKFLGSNQPTAAAQDDQVAQTHVSEKV</sequence>
<feature type="transmembrane region" description="Helical" evidence="7">
    <location>
        <begin position="214"/>
        <end position="231"/>
    </location>
</feature>
<evidence type="ECO:0000256" key="5">
    <source>
        <dbReference type="ARBA" id="ARBA00022989"/>
    </source>
</evidence>
<dbReference type="AlphaFoldDB" id="A0AAJ0E8U4"/>
<evidence type="ECO:0000256" key="1">
    <source>
        <dbReference type="ARBA" id="ARBA00004141"/>
    </source>
</evidence>
<feature type="transmembrane region" description="Helical" evidence="7">
    <location>
        <begin position="577"/>
        <end position="597"/>
    </location>
</feature>
<comment type="similarity">
    <text evidence="2">Belongs to the major facilitator superfamily. Proton-dependent oligopeptide transporter (POT/PTR) (TC 2.A.17) family.</text>
</comment>
<keyword evidence="4 7" id="KW-0812">Transmembrane</keyword>
<feature type="transmembrane region" description="Helical" evidence="7">
    <location>
        <begin position="502"/>
        <end position="519"/>
    </location>
</feature>
<comment type="caution">
    <text evidence="8">The sequence shown here is derived from an EMBL/GenBank/DDBJ whole genome shotgun (WGS) entry which is preliminary data.</text>
</comment>
<dbReference type="SUPFAM" id="SSF103473">
    <property type="entry name" value="MFS general substrate transporter"/>
    <property type="match status" value="1"/>
</dbReference>
<feature type="transmembrane region" description="Helical" evidence="7">
    <location>
        <begin position="326"/>
        <end position="348"/>
    </location>
</feature>